<dbReference type="OrthoDB" id="5518048at2"/>
<dbReference type="EMBL" id="VIFM01000153">
    <property type="protein sequence ID" value="TQF12134.1"/>
    <property type="molecule type" value="Genomic_DNA"/>
</dbReference>
<sequence length="484" mass="51984">MTRISSSGGTPTRASQSDTSVAAAQPKPEVRKPAVTSQDSFSRPTQKGVERAAVAINPDEFVPGPTRRDVYNDLDVQKIRSQSNSIRSFSEGEAQPRTREDALANADRLLGGANFLKLSETAQGANITRDAKDVNDAADTDPASPRHQAAVAEVEANAALEQEALDNLSPEERQQYQEVRDGLMAVEPAGDPVATLALQKLLLEGKLPGEEALGGEGDLLDQLHTLQTQELGEGIDRGALLSDVVQELATPESVNQRNKGTCAATAATIQLLMENPAEYVRLVAGLASSSGEVTLADGETVMKREALGAEAKGGEDVRSESQELLAPAFMEVANGDKDYQDKTDAHYEDGKKTHSGLYADEFDRLAEAVFDRKVDTVKGIGGAEEEAAAWELIQERTAAGESVAVGMTWGSGGHQVVVTGTGVDPKTGEEYVEYTNPWGRTERMPKDEFLSRLNSMHTRPEEKGKELDRAPRHPDAPDRIARTG</sequence>
<feature type="region of interest" description="Disordered" evidence="1">
    <location>
        <begin position="440"/>
        <end position="484"/>
    </location>
</feature>
<dbReference type="RefSeq" id="WP_141646122.1">
    <property type="nucleotide sequence ID" value="NZ_VIFM01000153.1"/>
</dbReference>
<gene>
    <name evidence="2" type="ORF">FJV41_30600</name>
</gene>
<keyword evidence="3" id="KW-1185">Reference proteome</keyword>
<dbReference type="Proteomes" id="UP000315369">
    <property type="component" value="Unassembled WGS sequence"/>
</dbReference>
<organism evidence="2 3">
    <name type="scientific">Myxococcus llanfairpwllgwyngyllgogerychwyrndrobwllllantysiliogogogochensis</name>
    <dbReference type="NCBI Taxonomy" id="2590453"/>
    <lineage>
        <taxon>Bacteria</taxon>
        <taxon>Pseudomonadati</taxon>
        <taxon>Myxococcota</taxon>
        <taxon>Myxococcia</taxon>
        <taxon>Myxococcales</taxon>
        <taxon>Cystobacterineae</taxon>
        <taxon>Myxococcaceae</taxon>
        <taxon>Myxococcus</taxon>
    </lineage>
</organism>
<reference evidence="2 3" key="1">
    <citation type="submission" date="2019-06" db="EMBL/GenBank/DDBJ databases">
        <authorList>
            <person name="Livingstone P."/>
            <person name="Whitworth D."/>
        </authorList>
    </citation>
    <scope>NUCLEOTIDE SEQUENCE [LARGE SCALE GENOMIC DNA]</scope>
    <source>
        <strain evidence="2 3">AM401</strain>
    </source>
</reference>
<evidence type="ECO:0000313" key="3">
    <source>
        <dbReference type="Proteomes" id="UP000315369"/>
    </source>
</evidence>
<comment type="caution">
    <text evidence="2">The sequence shown here is derived from an EMBL/GenBank/DDBJ whole genome shotgun (WGS) entry which is preliminary data.</text>
</comment>
<feature type="compositionally biased region" description="Polar residues" evidence="1">
    <location>
        <begin position="1"/>
        <end position="22"/>
    </location>
</feature>
<feature type="compositionally biased region" description="Basic and acidic residues" evidence="1">
    <location>
        <begin position="458"/>
        <end position="484"/>
    </location>
</feature>
<protein>
    <submittedName>
        <fullName evidence="2">Uncharacterized protein</fullName>
    </submittedName>
</protein>
<feature type="compositionally biased region" description="Basic and acidic residues" evidence="1">
    <location>
        <begin position="440"/>
        <end position="450"/>
    </location>
</feature>
<dbReference type="AlphaFoldDB" id="A0A540WUL9"/>
<name>A0A540WUL9_9BACT</name>
<accession>A0A540WUL9</accession>
<evidence type="ECO:0000313" key="2">
    <source>
        <dbReference type="EMBL" id="TQF12134.1"/>
    </source>
</evidence>
<feature type="region of interest" description="Disordered" evidence="1">
    <location>
        <begin position="1"/>
        <end position="69"/>
    </location>
</feature>
<evidence type="ECO:0000256" key="1">
    <source>
        <dbReference type="SAM" id="MobiDB-lite"/>
    </source>
</evidence>
<proteinExistence type="predicted"/>
<feature type="compositionally biased region" description="Polar residues" evidence="1">
    <location>
        <begin position="35"/>
        <end position="45"/>
    </location>
</feature>